<evidence type="ECO:0000313" key="2">
    <source>
        <dbReference type="EMBL" id="TMQ67495.1"/>
    </source>
</evidence>
<evidence type="ECO:0000256" key="1">
    <source>
        <dbReference type="SAM" id="Phobius"/>
    </source>
</evidence>
<proteinExistence type="predicted"/>
<sequence length="396" mass="42224">MRAAATVAWAGHAWMLRWALSGMETPLAVLLVLGGFAAHAAESTDRPRGPWPGVLWGLAALVRPEAALLLLAFSVARIASAARYGGARATLAILPGAAVLSGWLVFAQLYFGTIWPQTLAAKAAGAAGLAVAIEGAQRALELFLATDAALAVTLALALVLGGARARSGARHGIAWIWLLVLPTTYVARGVPVLSRYVLPAMPVLAWLAWSAASRWWLGGAGAATRRAAWIGAAVAAVALAQNAVVYRSGVFAHVSTFSPALERSLVRWGRWFHEHTAPEAVIATPDIGAIGYFSDRRVVDLAGLVTPEMVPFLERETPEQAIARFRFAAFARPDFLVDRSGPAYALLTTSPYGGCLVPLGHARVPNLGIAQREPAVYSFYRVDWARYDSLRAHARR</sequence>
<organism evidence="2 3">
    <name type="scientific">Eiseniibacteriota bacterium</name>
    <dbReference type="NCBI Taxonomy" id="2212470"/>
    <lineage>
        <taxon>Bacteria</taxon>
        <taxon>Candidatus Eiseniibacteriota</taxon>
    </lineage>
</organism>
<feature type="transmembrane region" description="Helical" evidence="1">
    <location>
        <begin position="142"/>
        <end position="160"/>
    </location>
</feature>
<protein>
    <recommendedName>
        <fullName evidence="4">Glycosyltransferase RgtA/B/C/D-like domain-containing protein</fullName>
    </recommendedName>
</protein>
<keyword evidence="1" id="KW-1133">Transmembrane helix</keyword>
<keyword evidence="1" id="KW-0812">Transmembrane</keyword>
<reference evidence="2 3" key="1">
    <citation type="journal article" date="2019" name="Nat. Microbiol.">
        <title>Mediterranean grassland soil C-N compound turnover is dependent on rainfall and depth, and is mediated by genomically divergent microorganisms.</title>
        <authorList>
            <person name="Diamond S."/>
            <person name="Andeer P.F."/>
            <person name="Li Z."/>
            <person name="Crits-Christoph A."/>
            <person name="Burstein D."/>
            <person name="Anantharaman K."/>
            <person name="Lane K.R."/>
            <person name="Thomas B.C."/>
            <person name="Pan C."/>
            <person name="Northen T.R."/>
            <person name="Banfield J.F."/>
        </authorList>
    </citation>
    <scope>NUCLEOTIDE SEQUENCE [LARGE SCALE GENOMIC DNA]</scope>
    <source>
        <strain evidence="2">WS_8</strain>
    </source>
</reference>
<accession>A0A538TV51</accession>
<comment type="caution">
    <text evidence="2">The sequence shown here is derived from an EMBL/GenBank/DDBJ whole genome shotgun (WGS) entry which is preliminary data.</text>
</comment>
<feature type="transmembrane region" description="Helical" evidence="1">
    <location>
        <begin position="172"/>
        <end position="190"/>
    </location>
</feature>
<feature type="transmembrane region" description="Helical" evidence="1">
    <location>
        <begin position="56"/>
        <end position="79"/>
    </location>
</feature>
<dbReference type="EMBL" id="VBOY01000038">
    <property type="protein sequence ID" value="TMQ67495.1"/>
    <property type="molecule type" value="Genomic_DNA"/>
</dbReference>
<dbReference type="AlphaFoldDB" id="A0A538TV51"/>
<feature type="transmembrane region" description="Helical" evidence="1">
    <location>
        <begin position="196"/>
        <end position="217"/>
    </location>
</feature>
<keyword evidence="1" id="KW-0472">Membrane</keyword>
<gene>
    <name evidence="2" type="ORF">E6K78_04670</name>
</gene>
<evidence type="ECO:0000313" key="3">
    <source>
        <dbReference type="Proteomes" id="UP000316609"/>
    </source>
</evidence>
<evidence type="ECO:0008006" key="4">
    <source>
        <dbReference type="Google" id="ProtNLM"/>
    </source>
</evidence>
<name>A0A538TV51_UNCEI</name>
<dbReference type="Proteomes" id="UP000316609">
    <property type="component" value="Unassembled WGS sequence"/>
</dbReference>
<feature type="transmembrane region" description="Helical" evidence="1">
    <location>
        <begin position="91"/>
        <end position="111"/>
    </location>
</feature>